<dbReference type="Gene3D" id="4.10.60.10">
    <property type="entry name" value="Zinc finger, CCHC-type"/>
    <property type="match status" value="1"/>
</dbReference>
<feature type="compositionally biased region" description="Basic residues" evidence="2">
    <location>
        <begin position="190"/>
        <end position="199"/>
    </location>
</feature>
<proteinExistence type="predicted"/>
<dbReference type="PROSITE" id="PS50158">
    <property type="entry name" value="ZF_CCHC"/>
    <property type="match status" value="1"/>
</dbReference>
<name>A0ABQ5KJK9_9EUKA</name>
<keyword evidence="1" id="KW-0863">Zinc-finger</keyword>
<feature type="region of interest" description="Disordered" evidence="2">
    <location>
        <begin position="178"/>
        <end position="212"/>
    </location>
</feature>
<gene>
    <name evidence="4" type="ORF">ADUPG1_006783</name>
</gene>
<accession>A0ABQ5KJK9</accession>
<comment type="caution">
    <text evidence="4">The sequence shown here is derived from an EMBL/GenBank/DDBJ whole genome shotgun (WGS) entry which is preliminary data.</text>
</comment>
<organism evidence="4 5">
    <name type="scientific">Aduncisulcus paluster</name>
    <dbReference type="NCBI Taxonomy" id="2918883"/>
    <lineage>
        <taxon>Eukaryota</taxon>
        <taxon>Metamonada</taxon>
        <taxon>Carpediemonas-like organisms</taxon>
        <taxon>Aduncisulcus</taxon>
    </lineage>
</organism>
<protein>
    <recommendedName>
        <fullName evidence="3">CCHC-type domain-containing protein</fullName>
    </recommendedName>
</protein>
<dbReference type="SUPFAM" id="SSF50630">
    <property type="entry name" value="Acid proteases"/>
    <property type="match status" value="1"/>
</dbReference>
<dbReference type="SMART" id="SM00343">
    <property type="entry name" value="ZnF_C2HC"/>
    <property type="match status" value="1"/>
</dbReference>
<dbReference type="InterPro" id="IPR001878">
    <property type="entry name" value="Znf_CCHC"/>
</dbReference>
<reference evidence="4" key="1">
    <citation type="submission" date="2022-03" db="EMBL/GenBank/DDBJ databases">
        <title>Draft genome sequence of Aduncisulcus paluster, a free-living microaerophilic Fornicata.</title>
        <authorList>
            <person name="Yuyama I."/>
            <person name="Kume K."/>
            <person name="Tamura T."/>
            <person name="Inagaki Y."/>
            <person name="Hashimoto T."/>
        </authorList>
    </citation>
    <scope>NUCLEOTIDE SEQUENCE</scope>
    <source>
        <strain evidence="4">NY0171</strain>
    </source>
</reference>
<dbReference type="InterPro" id="IPR036875">
    <property type="entry name" value="Znf_CCHC_sf"/>
</dbReference>
<keyword evidence="5" id="KW-1185">Reference proteome</keyword>
<dbReference type="Gene3D" id="2.40.70.10">
    <property type="entry name" value="Acid Proteases"/>
    <property type="match status" value="1"/>
</dbReference>
<dbReference type="Pfam" id="PF00098">
    <property type="entry name" value="zf-CCHC"/>
    <property type="match status" value="1"/>
</dbReference>
<dbReference type="CDD" id="cd00303">
    <property type="entry name" value="retropepsin_like"/>
    <property type="match status" value="1"/>
</dbReference>
<dbReference type="EMBL" id="BQXS01010035">
    <property type="protein sequence ID" value="GKT32696.1"/>
    <property type="molecule type" value="Genomic_DNA"/>
</dbReference>
<dbReference type="InterPro" id="IPR001969">
    <property type="entry name" value="Aspartic_peptidase_AS"/>
</dbReference>
<sequence length="354" mass="40166">MFLRVFEKYRALGGEAYLFALIDEPARIIYEDVVDEKLPDPSEMLTTIADKGEALEAIAQSEAKFLTAVKEYFGQLSGLDAIYSFQRIKLFKINMVDISKYLTRYRNVLVQVADGEIPSGKLISKHFLRGIKDAQFRLRVETALDKVSGEITMKTLTKVLIEQAAIVIETLDDSARYDTHKEASSDKHHKESGKRRFGTKYKEKNEGKRHNSSSRPLAEVECFICHEFGHYARDCPDKKDKKGVKDRSGYLQPLLCRAIPDGKDTHLMDAEIAVNVGDNGSVPCKILLDTGATRSFIPKNIWEKLDRDQAKTEEIRQEIILADGSKKFSTMQTVLLVSINNSFFGKNLQFWEVL</sequence>
<evidence type="ECO:0000313" key="4">
    <source>
        <dbReference type="EMBL" id="GKT32696.1"/>
    </source>
</evidence>
<keyword evidence="1" id="KW-0862">Zinc</keyword>
<feature type="domain" description="CCHC-type" evidence="3">
    <location>
        <begin position="222"/>
        <end position="237"/>
    </location>
</feature>
<dbReference type="PANTHER" id="PTHR46888:SF1">
    <property type="entry name" value="RIBONUCLEASE H"/>
    <property type="match status" value="1"/>
</dbReference>
<dbReference type="PROSITE" id="PS00141">
    <property type="entry name" value="ASP_PROTEASE"/>
    <property type="match status" value="1"/>
</dbReference>
<dbReference type="Proteomes" id="UP001057375">
    <property type="component" value="Unassembled WGS sequence"/>
</dbReference>
<evidence type="ECO:0000313" key="5">
    <source>
        <dbReference type="Proteomes" id="UP001057375"/>
    </source>
</evidence>
<feature type="compositionally biased region" description="Basic and acidic residues" evidence="2">
    <location>
        <begin position="178"/>
        <end position="189"/>
    </location>
</feature>
<evidence type="ECO:0000256" key="1">
    <source>
        <dbReference type="PROSITE-ProRule" id="PRU00047"/>
    </source>
</evidence>
<dbReference type="PANTHER" id="PTHR46888">
    <property type="entry name" value="ZINC KNUCKLE DOMAINCONTAINING PROTEIN-RELATED"/>
    <property type="match status" value="1"/>
</dbReference>
<evidence type="ECO:0000259" key="3">
    <source>
        <dbReference type="PROSITE" id="PS50158"/>
    </source>
</evidence>
<dbReference type="InterPro" id="IPR021109">
    <property type="entry name" value="Peptidase_aspartic_dom_sf"/>
</dbReference>
<evidence type="ECO:0000256" key="2">
    <source>
        <dbReference type="SAM" id="MobiDB-lite"/>
    </source>
</evidence>
<dbReference type="Pfam" id="PF13650">
    <property type="entry name" value="Asp_protease_2"/>
    <property type="match status" value="1"/>
</dbReference>
<dbReference type="SUPFAM" id="SSF57756">
    <property type="entry name" value="Retrovirus zinc finger-like domains"/>
    <property type="match status" value="1"/>
</dbReference>
<feature type="compositionally biased region" description="Basic and acidic residues" evidence="2">
    <location>
        <begin position="200"/>
        <end position="209"/>
    </location>
</feature>
<keyword evidence="1" id="KW-0479">Metal-binding</keyword>